<keyword evidence="6" id="KW-0281">Fimbrium</keyword>
<dbReference type="InterPro" id="IPR008707">
    <property type="entry name" value="B-propeller_PilY1"/>
</dbReference>
<keyword evidence="4" id="KW-0479">Metal-binding</keyword>
<dbReference type="SUPFAM" id="SSF50998">
    <property type="entry name" value="Quinoprotein alcohol dehydrogenase-like"/>
    <property type="match status" value="1"/>
</dbReference>
<name>A0ABV3YQS4_9PSED</name>
<evidence type="ECO:0000256" key="5">
    <source>
        <dbReference type="ARBA" id="ARBA00022837"/>
    </source>
</evidence>
<evidence type="ECO:0000256" key="6">
    <source>
        <dbReference type="ARBA" id="ARBA00023263"/>
    </source>
</evidence>
<keyword evidence="9" id="KW-1185">Reference proteome</keyword>
<dbReference type="Proteomes" id="UP001560296">
    <property type="component" value="Unassembled WGS sequence"/>
</dbReference>
<keyword evidence="3" id="KW-1029">Fimbrium biogenesis</keyword>
<feature type="domain" description="PilY1 beta-propeller" evidence="7">
    <location>
        <begin position="652"/>
        <end position="981"/>
    </location>
</feature>
<evidence type="ECO:0000313" key="8">
    <source>
        <dbReference type="EMBL" id="MEX6501655.1"/>
    </source>
</evidence>
<dbReference type="Pfam" id="PF05567">
    <property type="entry name" value="T4P_PilY1"/>
    <property type="match status" value="1"/>
</dbReference>
<sequence>MISRFACSRPSRSPLVARTDQKDAEMTMSRCTFALRSLVAGLLSLAIGQSALAAFAPSQVPLSLGGQVEPNILFLLDDSGSMDWGFMPDELRPSYLDESKRPPSSSGCNDRGSYAGTYTYFCTEAGHRYLVSSKLNTIYYNPDVSYLPPLKADGTRYANAVFSSAYLNGYAQSGTTINLSNNYWAILDNFYLPSRDGYKGFVVGPTSGTSRAFYYSFISGCGSATADSCYQRVSLPSTAAAEQNFANWFSYYRTRMMVAKAGVSEAFSKQPGDIRVGYGSINQDAVTVDTVGTTTVRRGVRRFEGTGRTDFYTWLFAVQRNGGTPLRRALGDAGEYFSRQDQYGPWSSSPGSAGGQDYSCRQSYTILTTDGYWNGAAASEADARANVDNGNGNTISGPDGQSYRYAPKSPFNDNHSNTLADVAMHYWKRDLYPDLANRVPTSSDDPAFWQHMVTFGVGLGVTGSIVPKTAFDAIKSGAAISWSDPVPDSASAAKIDDLLHAGVNSRGGFLSAQNPQQFATALSETLAAVANRTGSSTAAVPTARRLDSDSLVYEALYSSADWSGKLLAKRPIQTSNGLVFNEVWEAGSKLSYPTRNLFSHSGTAGVALSWSSLSTAMKAYFDNDQALFEYVMGSRANETPAGLKYRKRSSVLGDIVNSTLVIANKQDWGFNGRVPSPASGQTYAQFVAAKAAKAPALFVGANDGFLHAFNANSGDELFAYMPNAALPAVKNLAKTDYSHRYFVDGKLHVRDAILGGAWKTVLLGSLGAGGKSVFALDVTDAGSGGFGASKVLWEVKDDADLGYSFGEPLVGRMKDGSWAAIFANGYGSSNDDSVLFIVNLATGAINKVRAGTATGGLSSPSFVYAVDGSGNLYVKDIYAGDLSGNLWKFNLNGSGSGVDDFEVGFKSAGKPQPLYVAKDSAGTRQPITVKPEIAYHPTGHVNGVMVYFGTGRMYTSGDASDKSGQTFYGIWDKPSSGGATSAFSGRSLLEGRTILFEGKAFDRGVRVLDTPTSAGGIDWASKRGWYLDLRSPKNGAEGERVIIGPRILLNRLVFETAIPSADPCLAGGTGWTMVVDLATGGRLSTVLFDMNKDGKFDEADNVVIDADGNKLPVSGIGSESIPTGSFDLLDGKKYWLCRGTGADDCIPAANTLKVIEGRQSWNQIR</sequence>
<comment type="subcellular location">
    <subcellularLocation>
        <location evidence="1">Fimbrium</location>
    </subcellularLocation>
</comment>
<comment type="caution">
    <text evidence="8">The sequence shown here is derived from an EMBL/GenBank/DDBJ whole genome shotgun (WGS) entry which is preliminary data.</text>
</comment>
<evidence type="ECO:0000256" key="4">
    <source>
        <dbReference type="ARBA" id="ARBA00022723"/>
    </source>
</evidence>
<evidence type="ECO:0000256" key="2">
    <source>
        <dbReference type="ARBA" id="ARBA00008387"/>
    </source>
</evidence>
<organism evidence="8 9">
    <name type="scientific">Pseudomonas zhanjiangensis</name>
    <dbReference type="NCBI Taxonomy" id="3239015"/>
    <lineage>
        <taxon>Bacteria</taxon>
        <taxon>Pseudomonadati</taxon>
        <taxon>Pseudomonadota</taxon>
        <taxon>Gammaproteobacteria</taxon>
        <taxon>Pseudomonadales</taxon>
        <taxon>Pseudomonadaceae</taxon>
        <taxon>Pseudomonas</taxon>
    </lineage>
</organism>
<keyword evidence="5" id="KW-0106">Calcium</keyword>
<dbReference type="InterPro" id="IPR011047">
    <property type="entry name" value="Quinoprotein_ADH-like_sf"/>
</dbReference>
<accession>A0ABV3YQS4</accession>
<evidence type="ECO:0000313" key="9">
    <source>
        <dbReference type="Proteomes" id="UP001560296"/>
    </source>
</evidence>
<comment type="similarity">
    <text evidence="2">Belongs to the PilY1 family.</text>
</comment>
<evidence type="ECO:0000259" key="7">
    <source>
        <dbReference type="Pfam" id="PF05567"/>
    </source>
</evidence>
<reference evidence="8 9" key="1">
    <citation type="submission" date="2024-07" db="EMBL/GenBank/DDBJ databases">
        <authorList>
            <person name="Li M."/>
        </authorList>
    </citation>
    <scope>NUCLEOTIDE SEQUENCE [LARGE SCALE GENOMIC DNA]</scope>
    <source>
        <strain evidence="8 9">25A3E</strain>
    </source>
</reference>
<protein>
    <submittedName>
        <fullName evidence="8">Pilus assembly protein</fullName>
    </submittedName>
</protein>
<evidence type="ECO:0000256" key="1">
    <source>
        <dbReference type="ARBA" id="ARBA00004561"/>
    </source>
</evidence>
<evidence type="ECO:0000256" key="3">
    <source>
        <dbReference type="ARBA" id="ARBA00022558"/>
    </source>
</evidence>
<dbReference type="EMBL" id="JBFTEG010000003">
    <property type="protein sequence ID" value="MEX6501655.1"/>
    <property type="molecule type" value="Genomic_DNA"/>
</dbReference>
<proteinExistence type="inferred from homology"/>
<dbReference type="RefSeq" id="WP_369286625.1">
    <property type="nucleotide sequence ID" value="NZ_JBFTEG010000003.1"/>
</dbReference>
<gene>
    <name evidence="8" type="ORF">AB5S05_06220</name>
</gene>